<gene>
    <name evidence="1" type="ORF">E1298_18150</name>
</gene>
<accession>A0A4R5BPJ2</accession>
<reference evidence="1 2" key="1">
    <citation type="submission" date="2019-03" db="EMBL/GenBank/DDBJ databases">
        <title>Draft genome sequences of novel Actinobacteria.</title>
        <authorList>
            <person name="Sahin N."/>
            <person name="Ay H."/>
            <person name="Saygin H."/>
        </authorList>
    </citation>
    <scope>NUCLEOTIDE SEQUENCE [LARGE SCALE GENOMIC DNA]</scope>
    <source>
        <strain evidence="1 2">H3C3</strain>
    </source>
</reference>
<proteinExistence type="predicted"/>
<protein>
    <submittedName>
        <fullName evidence="1">Uncharacterized protein</fullName>
    </submittedName>
</protein>
<name>A0A4R5BPJ2_9ACTN</name>
<sequence length="225" mass="23289">MLGARLTDVERAHVAGEIDPEPRFAYVTTEVGRSGDTTTGIIEAAGATGGPCGPVPAVVVTSESMDGHSGWRGLEPGELLVVDSLEETSLFPFTPLGRPPRRSDLSVCEAASQATVAPTVVAPPSSVGAVFPATADGRISVDSLGPAISRTSARPHGILECQMSAAVRNGRRPPGDRRPTRCWRAKRRGPCIEGSSEGVAVPVRASSVPMPLQDVQPPAVQGPSV</sequence>
<dbReference type="Proteomes" id="UP000294513">
    <property type="component" value="Unassembled WGS sequence"/>
</dbReference>
<evidence type="ECO:0000313" key="2">
    <source>
        <dbReference type="Proteomes" id="UP000294513"/>
    </source>
</evidence>
<dbReference type="EMBL" id="SMKU01000086">
    <property type="protein sequence ID" value="TDD85854.1"/>
    <property type="molecule type" value="Genomic_DNA"/>
</dbReference>
<dbReference type="AlphaFoldDB" id="A0A4R5BPJ2"/>
<organism evidence="1 2">
    <name type="scientific">Actinomadura rubrisoli</name>
    <dbReference type="NCBI Taxonomy" id="2530368"/>
    <lineage>
        <taxon>Bacteria</taxon>
        <taxon>Bacillati</taxon>
        <taxon>Actinomycetota</taxon>
        <taxon>Actinomycetes</taxon>
        <taxon>Streptosporangiales</taxon>
        <taxon>Thermomonosporaceae</taxon>
        <taxon>Actinomadura</taxon>
    </lineage>
</organism>
<keyword evidence="2" id="KW-1185">Reference proteome</keyword>
<evidence type="ECO:0000313" key="1">
    <source>
        <dbReference type="EMBL" id="TDD85854.1"/>
    </source>
</evidence>
<comment type="caution">
    <text evidence="1">The sequence shown here is derived from an EMBL/GenBank/DDBJ whole genome shotgun (WGS) entry which is preliminary data.</text>
</comment>